<sequence length="118" mass="12707">MTALTIGLILFVILLILLASGLWVGVSLLLVGFISIAFFTPAPAGSLLATTLWDKSWAWPLTALPLFIWMGEILTRSRLSEYMFSGLAPWMGRIPGRLLHVNLIGCTMMAAVSGSSAV</sequence>
<dbReference type="GO" id="GO:0005886">
    <property type="term" value="C:plasma membrane"/>
    <property type="evidence" value="ECO:0007669"/>
    <property type="project" value="UniProtKB-SubCell"/>
</dbReference>
<keyword evidence="4 8" id="KW-0812">Transmembrane</keyword>
<evidence type="ECO:0000259" key="9">
    <source>
        <dbReference type="Pfam" id="PF06808"/>
    </source>
</evidence>
<evidence type="ECO:0000256" key="7">
    <source>
        <dbReference type="RuleBase" id="RU369079"/>
    </source>
</evidence>
<keyword evidence="5 8" id="KW-1133">Transmembrane helix</keyword>
<keyword evidence="2" id="KW-1003">Cell membrane</keyword>
<dbReference type="EMBL" id="DWUQ01000079">
    <property type="protein sequence ID" value="HJD44163.1"/>
    <property type="molecule type" value="Genomic_DNA"/>
</dbReference>
<feature type="transmembrane region" description="Helical" evidence="8">
    <location>
        <begin position="57"/>
        <end position="75"/>
    </location>
</feature>
<dbReference type="InterPro" id="IPR010656">
    <property type="entry name" value="DctM"/>
</dbReference>
<dbReference type="PANTHER" id="PTHR33362:SF5">
    <property type="entry name" value="C4-DICARBOXYLATE TRAP TRANSPORTER LARGE PERMEASE PROTEIN DCTM"/>
    <property type="match status" value="1"/>
</dbReference>
<comment type="caution">
    <text evidence="10">The sequence shown here is derived from an EMBL/GenBank/DDBJ whole genome shotgun (WGS) entry which is preliminary data.</text>
</comment>
<keyword evidence="7" id="KW-0813">Transport</keyword>
<dbReference type="PANTHER" id="PTHR33362">
    <property type="entry name" value="SIALIC ACID TRAP TRANSPORTER PERMEASE PROTEIN SIAT-RELATED"/>
    <property type="match status" value="1"/>
</dbReference>
<accession>A0A9D2U9F8</accession>
<evidence type="ECO:0000256" key="6">
    <source>
        <dbReference type="ARBA" id="ARBA00023136"/>
    </source>
</evidence>
<feature type="domain" description="TRAP C4-dicarboxylate transport system permease DctM subunit" evidence="9">
    <location>
        <begin position="11"/>
        <end position="117"/>
    </location>
</feature>
<proteinExistence type="predicted"/>
<keyword evidence="3 7" id="KW-0997">Cell inner membrane</keyword>
<comment type="function">
    <text evidence="7">Part of the tripartite ATP-independent periplasmic (TRAP) transport system.</text>
</comment>
<dbReference type="InterPro" id="IPR004681">
    <property type="entry name" value="TRAP_DctM"/>
</dbReference>
<evidence type="ECO:0000256" key="8">
    <source>
        <dbReference type="SAM" id="Phobius"/>
    </source>
</evidence>
<reference evidence="10" key="1">
    <citation type="journal article" date="2021" name="PeerJ">
        <title>Extensive microbial diversity within the chicken gut microbiome revealed by metagenomics and culture.</title>
        <authorList>
            <person name="Gilroy R."/>
            <person name="Ravi A."/>
            <person name="Getino M."/>
            <person name="Pursley I."/>
            <person name="Horton D.L."/>
            <person name="Alikhan N.F."/>
            <person name="Baker D."/>
            <person name="Gharbi K."/>
            <person name="Hall N."/>
            <person name="Watson M."/>
            <person name="Adriaenssens E.M."/>
            <person name="Foster-Nyarko E."/>
            <person name="Jarju S."/>
            <person name="Secka A."/>
            <person name="Antonio M."/>
            <person name="Oren A."/>
            <person name="Chaudhuri R.R."/>
            <person name="La Ragione R."/>
            <person name="Hildebrand F."/>
            <person name="Pallen M.J."/>
        </authorList>
    </citation>
    <scope>NUCLEOTIDE SEQUENCE</scope>
    <source>
        <strain evidence="10">9264</strain>
    </source>
</reference>
<organism evidence="10 11">
    <name type="scientific">Candidatus Paenalcaligenes intestinipullorum</name>
    <dbReference type="NCBI Taxonomy" id="2838718"/>
    <lineage>
        <taxon>Bacteria</taxon>
        <taxon>Pseudomonadati</taxon>
        <taxon>Pseudomonadota</taxon>
        <taxon>Betaproteobacteria</taxon>
        <taxon>Burkholderiales</taxon>
        <taxon>Alcaligenaceae</taxon>
        <taxon>Paenalcaligenes</taxon>
    </lineage>
</organism>
<dbReference type="Proteomes" id="UP000823889">
    <property type="component" value="Unassembled WGS sequence"/>
</dbReference>
<dbReference type="Pfam" id="PF06808">
    <property type="entry name" value="DctM"/>
    <property type="match status" value="1"/>
</dbReference>
<evidence type="ECO:0000256" key="4">
    <source>
        <dbReference type="ARBA" id="ARBA00022692"/>
    </source>
</evidence>
<gene>
    <name evidence="10" type="ORF">H9906_03940</name>
</gene>
<protein>
    <submittedName>
        <fullName evidence="10">TRAP transporter large permease subunit</fullName>
    </submittedName>
</protein>
<dbReference type="AlphaFoldDB" id="A0A9D2U9F8"/>
<reference evidence="10" key="2">
    <citation type="submission" date="2021-04" db="EMBL/GenBank/DDBJ databases">
        <authorList>
            <person name="Gilroy R."/>
        </authorList>
    </citation>
    <scope>NUCLEOTIDE SEQUENCE</scope>
    <source>
        <strain evidence="10">9264</strain>
    </source>
</reference>
<comment type="subcellular location">
    <subcellularLocation>
        <location evidence="1 7">Cell inner membrane</location>
        <topology evidence="1 7">Multi-pass membrane protein</topology>
    </subcellularLocation>
</comment>
<name>A0A9D2U9F8_9BURK</name>
<evidence type="ECO:0000256" key="3">
    <source>
        <dbReference type="ARBA" id="ARBA00022519"/>
    </source>
</evidence>
<evidence type="ECO:0000313" key="11">
    <source>
        <dbReference type="Proteomes" id="UP000823889"/>
    </source>
</evidence>
<dbReference type="GO" id="GO:0022857">
    <property type="term" value="F:transmembrane transporter activity"/>
    <property type="evidence" value="ECO:0007669"/>
    <property type="project" value="UniProtKB-UniRule"/>
</dbReference>
<feature type="non-terminal residue" evidence="10">
    <location>
        <position position="118"/>
    </location>
</feature>
<evidence type="ECO:0000256" key="1">
    <source>
        <dbReference type="ARBA" id="ARBA00004429"/>
    </source>
</evidence>
<feature type="transmembrane region" description="Helical" evidence="8">
    <location>
        <begin position="7"/>
        <end position="37"/>
    </location>
</feature>
<evidence type="ECO:0000313" key="10">
    <source>
        <dbReference type="EMBL" id="HJD44163.1"/>
    </source>
</evidence>
<keyword evidence="6 8" id="KW-0472">Membrane</keyword>
<evidence type="ECO:0000256" key="5">
    <source>
        <dbReference type="ARBA" id="ARBA00022989"/>
    </source>
</evidence>
<evidence type="ECO:0000256" key="2">
    <source>
        <dbReference type="ARBA" id="ARBA00022475"/>
    </source>
</evidence>